<gene>
    <name evidence="1" type="ORF">Anas_06073</name>
</gene>
<evidence type="ECO:0000313" key="1">
    <source>
        <dbReference type="EMBL" id="KAB7507811.1"/>
    </source>
</evidence>
<sequence length="64" mass="7533">MPLNIAQKSLPQKLVFFFEPPCSALRRLDLFFLKFFSEMQPELLEKRRQPARYETLPSGYLPAS</sequence>
<dbReference type="Proteomes" id="UP000326759">
    <property type="component" value="Unassembled WGS sequence"/>
</dbReference>
<keyword evidence="2" id="KW-1185">Reference proteome</keyword>
<evidence type="ECO:0000313" key="2">
    <source>
        <dbReference type="Proteomes" id="UP000326759"/>
    </source>
</evidence>
<organism evidence="1 2">
    <name type="scientific">Armadillidium nasatum</name>
    <dbReference type="NCBI Taxonomy" id="96803"/>
    <lineage>
        <taxon>Eukaryota</taxon>
        <taxon>Metazoa</taxon>
        <taxon>Ecdysozoa</taxon>
        <taxon>Arthropoda</taxon>
        <taxon>Crustacea</taxon>
        <taxon>Multicrustacea</taxon>
        <taxon>Malacostraca</taxon>
        <taxon>Eumalacostraca</taxon>
        <taxon>Peracarida</taxon>
        <taxon>Isopoda</taxon>
        <taxon>Oniscidea</taxon>
        <taxon>Crinocheta</taxon>
        <taxon>Armadillidiidae</taxon>
        <taxon>Armadillidium</taxon>
    </lineage>
</organism>
<comment type="caution">
    <text evidence="1">The sequence shown here is derived from an EMBL/GenBank/DDBJ whole genome shotgun (WGS) entry which is preliminary data.</text>
</comment>
<name>A0A5N5TNY2_9CRUS</name>
<dbReference type="EMBL" id="SEYY01000205">
    <property type="protein sequence ID" value="KAB7507811.1"/>
    <property type="molecule type" value="Genomic_DNA"/>
</dbReference>
<dbReference type="AlphaFoldDB" id="A0A5N5TNY2"/>
<reference evidence="1 2" key="1">
    <citation type="journal article" date="2019" name="PLoS Biol.">
        <title>Sex chromosomes control vertical transmission of feminizing Wolbachia symbionts in an isopod.</title>
        <authorList>
            <person name="Becking T."/>
            <person name="Chebbi M.A."/>
            <person name="Giraud I."/>
            <person name="Moumen B."/>
            <person name="Laverre T."/>
            <person name="Caubet Y."/>
            <person name="Peccoud J."/>
            <person name="Gilbert C."/>
            <person name="Cordaux R."/>
        </authorList>
    </citation>
    <scope>NUCLEOTIDE SEQUENCE [LARGE SCALE GENOMIC DNA]</scope>
    <source>
        <strain evidence="1">ANa2</strain>
        <tissue evidence="1">Whole body excluding digestive tract and cuticle</tissue>
    </source>
</reference>
<accession>A0A5N5TNY2</accession>
<protein>
    <submittedName>
        <fullName evidence="1">Uncharacterized protein</fullName>
    </submittedName>
</protein>
<proteinExistence type="predicted"/>